<evidence type="ECO:0000313" key="3">
    <source>
        <dbReference type="Proteomes" id="UP000827284"/>
    </source>
</evidence>
<dbReference type="SUPFAM" id="SSF56112">
    <property type="entry name" value="Protein kinase-like (PK-like)"/>
    <property type="match status" value="1"/>
</dbReference>
<name>A0A9P3LTL2_9FUNG</name>
<dbReference type="InterPro" id="IPR004119">
    <property type="entry name" value="EcKL"/>
</dbReference>
<dbReference type="OrthoDB" id="5945708at2759"/>
<accession>A0A9P3LTL2</accession>
<evidence type="ECO:0000256" key="1">
    <source>
        <dbReference type="SAM" id="MobiDB-lite"/>
    </source>
</evidence>
<sequence>MTTSMFKTGMNRSLLTKDFFQTILDRAYGPRAVQTKSWSERELDSSSSILSSISSGDDDDNDDDYSQEPAALSTASSDEKEPCPMNDMTGHFLYKIEYTSSSTHTRSSPSSSTSSTSSRSPLYLDPFSSPFAGAASSSSISIAATSQTDTQLACTTPSSDEGELWVVIKSKPIDTALIELTNIMAQLQGGDLADEYEMVKDMTGFKNSHVREMELAELSWEVQGAMERISTKVYNVLRNDSQQLYALCLEYLDPSMGNITHLNSTDSALTAWSPNDIHLVMRDLASFHAQFLGQEERLLDMSFLENPTRSSMKTLRPAYEAMIKTNGKNDPELFSSYLTQCTLEYLAHSDEHWATIERNPRTLIHGDFNTRNICMRLDPSTGAQTLCAYDWELACCQVPQRDVVEFLAFVLPPGSNEWEHYIEYHRLALKEAYKKQCSSLSSQSSRQVTIPSSQEYAEAAKIALMDFASLRLAMYGISNSFKSVDWLPRIIQSVEGQLKKMGPLRSRHSDRVLQYAKF</sequence>
<organism evidence="2 3">
    <name type="scientific">Entomortierella parvispora</name>
    <dbReference type="NCBI Taxonomy" id="205924"/>
    <lineage>
        <taxon>Eukaryota</taxon>
        <taxon>Fungi</taxon>
        <taxon>Fungi incertae sedis</taxon>
        <taxon>Mucoromycota</taxon>
        <taxon>Mortierellomycotina</taxon>
        <taxon>Mortierellomycetes</taxon>
        <taxon>Mortierellales</taxon>
        <taxon>Mortierellaceae</taxon>
        <taxon>Entomortierella</taxon>
    </lineage>
</organism>
<feature type="compositionally biased region" description="Low complexity" evidence="1">
    <location>
        <begin position="45"/>
        <end position="55"/>
    </location>
</feature>
<keyword evidence="3" id="KW-1185">Reference proteome</keyword>
<feature type="compositionally biased region" description="Acidic residues" evidence="1">
    <location>
        <begin position="56"/>
        <end position="66"/>
    </location>
</feature>
<protein>
    <recommendedName>
        <fullName evidence="4">Aminoglycoside phosphotransferase domain-containing protein</fullName>
    </recommendedName>
</protein>
<evidence type="ECO:0000313" key="2">
    <source>
        <dbReference type="EMBL" id="GJJ69982.1"/>
    </source>
</evidence>
<gene>
    <name evidence="2" type="ORF">EMPS_02331</name>
</gene>
<reference evidence="2" key="1">
    <citation type="submission" date="2021-11" db="EMBL/GenBank/DDBJ databases">
        <authorList>
            <person name="Herlambang A."/>
            <person name="Guo Y."/>
            <person name="Takashima Y."/>
            <person name="Nishizawa T."/>
        </authorList>
    </citation>
    <scope>NUCLEOTIDE SEQUENCE</scope>
    <source>
        <strain evidence="2">E1425</strain>
    </source>
</reference>
<comment type="caution">
    <text evidence="2">The sequence shown here is derived from an EMBL/GenBank/DDBJ whole genome shotgun (WGS) entry which is preliminary data.</text>
</comment>
<dbReference type="Proteomes" id="UP000827284">
    <property type="component" value="Unassembled WGS sequence"/>
</dbReference>
<dbReference type="InterPro" id="IPR011009">
    <property type="entry name" value="Kinase-like_dom_sf"/>
</dbReference>
<proteinExistence type="predicted"/>
<dbReference type="EMBL" id="BQFW01000003">
    <property type="protein sequence ID" value="GJJ69982.1"/>
    <property type="molecule type" value="Genomic_DNA"/>
</dbReference>
<dbReference type="Gene3D" id="3.90.1200.10">
    <property type="match status" value="1"/>
</dbReference>
<evidence type="ECO:0008006" key="4">
    <source>
        <dbReference type="Google" id="ProtNLM"/>
    </source>
</evidence>
<dbReference type="AlphaFoldDB" id="A0A9P3LTL2"/>
<dbReference type="Pfam" id="PF02958">
    <property type="entry name" value="EcKL"/>
    <property type="match status" value="1"/>
</dbReference>
<feature type="region of interest" description="Disordered" evidence="1">
    <location>
        <begin position="34"/>
        <end position="86"/>
    </location>
</feature>
<reference evidence="2" key="2">
    <citation type="journal article" date="2022" name="Microbiol. Resour. Announc.">
        <title>Whole-Genome Sequence of Entomortierella parvispora E1425, a Mucoromycotan Fungus Associated with Burkholderiaceae-Related Endosymbiotic Bacteria.</title>
        <authorList>
            <person name="Herlambang A."/>
            <person name="Guo Y."/>
            <person name="Takashima Y."/>
            <person name="Narisawa K."/>
            <person name="Ohta H."/>
            <person name="Nishizawa T."/>
        </authorList>
    </citation>
    <scope>NUCLEOTIDE SEQUENCE</scope>
    <source>
        <strain evidence="2">E1425</strain>
    </source>
</reference>